<keyword evidence="5" id="KW-0449">Lipoprotein</keyword>
<dbReference type="PANTHER" id="PTHR43405">
    <property type="entry name" value="GLYCOSYL HYDROLASE DIGH"/>
    <property type="match status" value="1"/>
</dbReference>
<evidence type="ECO:0000256" key="1">
    <source>
        <dbReference type="ARBA" id="ARBA00022729"/>
    </source>
</evidence>
<dbReference type="PANTHER" id="PTHR43405:SF1">
    <property type="entry name" value="GLYCOSYL HYDROLASE DIGH"/>
    <property type="match status" value="1"/>
</dbReference>
<evidence type="ECO:0000313" key="5">
    <source>
        <dbReference type="EMBL" id="TDX10113.1"/>
    </source>
</evidence>
<protein>
    <submittedName>
        <fullName evidence="5">Uncharacterized lipoprotein YddW (UPF0748 family)</fullName>
    </submittedName>
</protein>
<proteinExistence type="predicted"/>
<name>A0A4V3GP75_9BACT</name>
<evidence type="ECO:0000256" key="2">
    <source>
        <dbReference type="SAM" id="Coils"/>
    </source>
</evidence>
<dbReference type="SUPFAM" id="SSF49344">
    <property type="entry name" value="CBD9-like"/>
    <property type="match status" value="1"/>
</dbReference>
<keyword evidence="1" id="KW-0732">Signal</keyword>
<gene>
    <name evidence="5" type="ORF">C8D74_12218</name>
</gene>
<dbReference type="InterPro" id="IPR052177">
    <property type="entry name" value="Divisome_Glycosyl_Hydrolase"/>
</dbReference>
<dbReference type="InterPro" id="IPR017853">
    <property type="entry name" value="GH"/>
</dbReference>
<dbReference type="SUPFAM" id="SSF51445">
    <property type="entry name" value="(Trans)glycosidases"/>
    <property type="match status" value="1"/>
</dbReference>
<accession>A0A4V3GP75</accession>
<dbReference type="EMBL" id="SODZ01000022">
    <property type="protein sequence ID" value="TDX10113.1"/>
    <property type="molecule type" value="Genomic_DNA"/>
</dbReference>
<dbReference type="Gene3D" id="3.40.50.880">
    <property type="match status" value="1"/>
</dbReference>
<dbReference type="InterPro" id="IPR029062">
    <property type="entry name" value="Class_I_gatase-like"/>
</dbReference>
<dbReference type="InterPro" id="IPR010502">
    <property type="entry name" value="Carb-bd_dom_fam9"/>
</dbReference>
<dbReference type="Pfam" id="PF02638">
    <property type="entry name" value="GHL10"/>
    <property type="match status" value="1"/>
</dbReference>
<evidence type="ECO:0000259" key="4">
    <source>
        <dbReference type="Pfam" id="PF06452"/>
    </source>
</evidence>
<dbReference type="GO" id="GO:0004553">
    <property type="term" value="F:hydrolase activity, hydrolyzing O-glycosyl compounds"/>
    <property type="evidence" value="ECO:0007669"/>
    <property type="project" value="InterPro"/>
</dbReference>
<dbReference type="Gene3D" id="3.20.20.80">
    <property type="entry name" value="Glycosidases"/>
    <property type="match status" value="1"/>
</dbReference>
<dbReference type="RefSeq" id="WP_103876355.1">
    <property type="nucleotide sequence ID" value="NZ_SODZ01000022.1"/>
</dbReference>
<dbReference type="InterPro" id="IPR003790">
    <property type="entry name" value="GHL10"/>
</dbReference>
<dbReference type="GO" id="GO:0030246">
    <property type="term" value="F:carbohydrate binding"/>
    <property type="evidence" value="ECO:0007669"/>
    <property type="project" value="InterPro"/>
</dbReference>
<sequence>MKKGIMFLFFVLYLVIFLGAEVGVLVSEASENFYGPSSYQTILEGTLRSLEYRNIEYELLDTTIVNNIGIPDYIKVLILHDNASLTEREVSEIEAFLQRGGKILGGYEATLRYSDGKIRSNYIVGPYLGIQYSNWERGEYNYMRITEEGKKVFGEEMPDYIKMPRGFTFTFKTIDPEVKRLAEWSKDSEGNPSTSYEDNCAVVLGKSGIFFSENVFALALGDYIFQKLIANATRYLLDLPPTPIDVIEIELSKVENNIKEMKNEIERIQPHVTKERYFSLLNSINELEKRLRDVKIKESSMEEVSKLKEDLKIVRSYTFPSDKIETRAVWLDYSAIAQAKTPQNLSKIINELSDLNFNLLLPEIIYQGRTISKTLSETTGYPLSELFEEWEEDPLQIIISEAHKRGMEVHPWVWTFAIAHTSPSPMMYLHPEWLEKDKFGNIYSESQTVWLSHSNQEARNFIKNAILFLVNEFDVDGIHLDYLRYASDYMGYDECTIKKFFQESGIDPLTIEKYSPETVTWQLWRENLVTSFVQEIYREVKKIKPKIIVSVAVGPSLSESRLKYKQNWGNWAQNRYVDVLFPMDYKSSLEDLEIVLEGQKNYSRYVHIYPGLAAFALKNEDEMMRQIKVVKEKGFPGVAIFSTSYIKNLNPTTTKTIDLSLLKTGYFREDAITAHAPTKGFFETFIEEIEDSIVILQENGFLTDEETKWLKEKIKNILIWNKNGIVNFWQQLSALKIQIASNITNYDASIILIEEIYKMMDILRPILYAKEREGKAPIKATKPPEMVVVENLIPLPKMQIQKVSTPPVIDGEIDNIWEEIEWSNNFLTNDRGEPFPFETKVKAFYDENYLYVLFSCEEPALYEMKVIEGPRDTRVYLGDSVEVFIWPDESVPSKYYHYVVSANGTIYDEIMLDSRWNGHIKAATNKLKEEWIAELKIDLQEIGVDVSKITRVNFTRNRWKGDAALYGCWSCTYGSFHTPERFGYLEFL</sequence>
<dbReference type="Pfam" id="PF06452">
    <property type="entry name" value="CBM9_1"/>
    <property type="match status" value="1"/>
</dbReference>
<feature type="domain" description="Carbohydrate-binding" evidence="4">
    <location>
        <begin position="809"/>
        <end position="944"/>
    </location>
</feature>
<dbReference type="AlphaFoldDB" id="A0A4V3GP75"/>
<organism evidence="5 6">
    <name type="scientific">Petrotoga sibirica</name>
    <dbReference type="NCBI Taxonomy" id="156202"/>
    <lineage>
        <taxon>Bacteria</taxon>
        <taxon>Thermotogati</taxon>
        <taxon>Thermotogota</taxon>
        <taxon>Thermotogae</taxon>
        <taxon>Petrotogales</taxon>
        <taxon>Petrotogaceae</taxon>
        <taxon>Petrotoga</taxon>
    </lineage>
</organism>
<comment type="caution">
    <text evidence="5">The sequence shown here is derived from an EMBL/GenBank/DDBJ whole genome shotgun (WGS) entry which is preliminary data.</text>
</comment>
<evidence type="ECO:0000259" key="3">
    <source>
        <dbReference type="Pfam" id="PF02638"/>
    </source>
</evidence>
<dbReference type="GO" id="GO:0016052">
    <property type="term" value="P:carbohydrate catabolic process"/>
    <property type="evidence" value="ECO:0007669"/>
    <property type="project" value="InterPro"/>
</dbReference>
<dbReference type="CDD" id="cd09620">
    <property type="entry name" value="CBM9_like_3"/>
    <property type="match status" value="1"/>
</dbReference>
<reference evidence="5 6" key="1">
    <citation type="submission" date="2019-03" db="EMBL/GenBank/DDBJ databases">
        <title>Genomic Encyclopedia of Type Strains, Phase IV (KMG-IV): sequencing the most valuable type-strain genomes for metagenomic binning, comparative biology and taxonomic classification.</title>
        <authorList>
            <person name="Goeker M."/>
        </authorList>
    </citation>
    <scope>NUCLEOTIDE SEQUENCE [LARGE SCALE GENOMIC DNA]</scope>
    <source>
        <strain evidence="5 6">DSM 13575</strain>
    </source>
</reference>
<dbReference type="Gene3D" id="2.60.40.1190">
    <property type="match status" value="1"/>
</dbReference>
<evidence type="ECO:0000313" key="6">
    <source>
        <dbReference type="Proteomes" id="UP000294817"/>
    </source>
</evidence>
<keyword evidence="2" id="KW-0175">Coiled coil</keyword>
<feature type="domain" description="Glycosyl hydrolase-like 10" evidence="3">
    <location>
        <begin position="326"/>
        <end position="615"/>
    </location>
</feature>
<feature type="coiled-coil region" evidence="2">
    <location>
        <begin position="244"/>
        <end position="304"/>
    </location>
</feature>
<keyword evidence="6" id="KW-1185">Reference proteome</keyword>
<dbReference type="Proteomes" id="UP000294817">
    <property type="component" value="Unassembled WGS sequence"/>
</dbReference>